<dbReference type="RefSeq" id="WP_114702051.1">
    <property type="nucleotide sequence ID" value="NZ_CP022375.1"/>
</dbReference>
<organism evidence="1 2">
    <name type="scientific">Francisella opportunistica</name>
    <dbReference type="NCBI Taxonomy" id="2016517"/>
    <lineage>
        <taxon>Bacteria</taxon>
        <taxon>Pseudomonadati</taxon>
        <taxon>Pseudomonadota</taxon>
        <taxon>Gammaproteobacteria</taxon>
        <taxon>Thiotrichales</taxon>
        <taxon>Francisellaceae</taxon>
        <taxon>Francisella</taxon>
    </lineage>
</organism>
<sequence>MKNIADELKKLDERLEKFEKDFFVGIQIEKNAKDQKYALGSAIAKMAAAPVCFIPFVGPIVGTVLSGVAAYISPNSSSFNLGADVFAAVNRADINNFSMNNVINPLLALMSGGFDKSNNPKNSYLSESVGRLVWIYGDSIDAVANLYKTGLQVGNFQQAIKLIGKLDAATTAEKYQIAIEENVKQTTKSMLNDRATFLPLIFWKLCDSKDIKGHGTTLMNSLDLREDKDFEKWVKVTDAKSMLSGSDIDTKVLSDFARQTWGSKYRGLAKQDFQGIETYREIFKDNEDRAVTPIYIEKLRLFAYRQRFSESLKRDIESNFLKLIKQYDKKYDSSEKLFDENFYADKINKMHDCTSLTISSLSITSGDQFRRRIVYSWYCFHQILQIHLGTFIISSLPTLGIDAAADVRVMFAIIDATSTAWWATTRAFNASKRIDAKSLDPSFRIQPKTLLKLPYIGKYFDPVNIFYNYLIQFPEYQENYEEANKHLQNSIENIKIKLIKISINELMPGNNNNYIENLRDIFIKDYIDLYSNLLTKENYDKAINNINKITNKTGISSYNKDFSQRYDQILNKNPIPSSSPNEDLKTKYSKLITPDHNPISFDDNELIENIVNMHMGSLVNADSPNEFTQAEFNRSVVRAFKSLIKYINKKGSL</sequence>
<name>A0A345JQY2_9GAMM</name>
<dbReference type="KEGG" id="foo:CGC45_03585"/>
<dbReference type="AlphaFoldDB" id="A0A345JQY2"/>
<dbReference type="OrthoDB" id="10016675at2"/>
<reference evidence="1 2" key="1">
    <citation type="submission" date="2017-07" db="EMBL/GenBank/DDBJ databases">
        <title>Complete genome sequences and comparative analysis of the novel pathogen Francisella opportunistica.</title>
        <authorList>
            <person name="Dietrich E.A."/>
            <person name="Kingry L.C."/>
            <person name="Petersen J.M."/>
        </authorList>
    </citation>
    <scope>NUCLEOTIDE SEQUENCE [LARGE SCALE GENOMIC DNA]</scope>
    <source>
        <strain evidence="1 2">14-2155</strain>
    </source>
</reference>
<protein>
    <submittedName>
        <fullName evidence="1">Uncharacterized protein</fullName>
    </submittedName>
</protein>
<gene>
    <name evidence="1" type="ORF">CGC43_03600</name>
</gene>
<dbReference type="Proteomes" id="UP000253862">
    <property type="component" value="Chromosome"/>
</dbReference>
<evidence type="ECO:0000313" key="2">
    <source>
        <dbReference type="Proteomes" id="UP000253862"/>
    </source>
</evidence>
<evidence type="ECO:0000313" key="1">
    <source>
        <dbReference type="EMBL" id="AXH29728.1"/>
    </source>
</evidence>
<dbReference type="EMBL" id="CP022375">
    <property type="protein sequence ID" value="AXH29728.1"/>
    <property type="molecule type" value="Genomic_DNA"/>
</dbReference>
<accession>A0A345JQY2</accession>
<proteinExistence type="predicted"/>
<keyword evidence="2" id="KW-1185">Reference proteome</keyword>